<dbReference type="GO" id="GO:0010181">
    <property type="term" value="F:FMN binding"/>
    <property type="evidence" value="ECO:0007669"/>
    <property type="project" value="TreeGrafter"/>
</dbReference>
<dbReference type="Gene3D" id="3.40.50.360">
    <property type="match status" value="1"/>
</dbReference>
<dbReference type="EMBL" id="LEKT01000063">
    <property type="protein sequence ID" value="KMO85450.1"/>
    <property type="molecule type" value="Genomic_DNA"/>
</dbReference>
<protein>
    <submittedName>
        <fullName evidence="3">NAD(P)H oxidoreductase</fullName>
    </submittedName>
</protein>
<evidence type="ECO:0000313" key="3">
    <source>
        <dbReference type="EMBL" id="KMO85450.1"/>
    </source>
</evidence>
<dbReference type="GO" id="GO:0003955">
    <property type="term" value="F:NAD(P)H dehydrogenase (quinone) activity"/>
    <property type="evidence" value="ECO:0007669"/>
    <property type="project" value="TreeGrafter"/>
</dbReference>
<reference evidence="3 4" key="1">
    <citation type="submission" date="2015-06" db="EMBL/GenBank/DDBJ databases">
        <title>Draft genome sequence of beer spoilage bacterium Megasphaera cerevisiae type strain 20462.</title>
        <authorList>
            <person name="Kutumbaka K."/>
            <person name="Pasmowitz J."/>
            <person name="Mategko J."/>
            <person name="Reyes D."/>
            <person name="Friedrich A."/>
            <person name="Han S."/>
            <person name="Martens-Habbena W."/>
            <person name="Neal-McKinney J."/>
            <person name="Janagama H.K."/>
            <person name="Nadala C."/>
            <person name="Samadpour M."/>
        </authorList>
    </citation>
    <scope>NUCLEOTIDE SEQUENCE [LARGE SCALE GENOMIC DNA]</scope>
    <source>
        <strain evidence="3 4">DSM 20462</strain>
    </source>
</reference>
<keyword evidence="1" id="KW-0560">Oxidoreductase</keyword>
<dbReference type="Proteomes" id="UP000036503">
    <property type="component" value="Unassembled WGS sequence"/>
</dbReference>
<evidence type="ECO:0000313" key="4">
    <source>
        <dbReference type="Proteomes" id="UP000036503"/>
    </source>
</evidence>
<dbReference type="SUPFAM" id="SSF52218">
    <property type="entry name" value="Flavoproteins"/>
    <property type="match status" value="1"/>
</dbReference>
<dbReference type="Pfam" id="PF02525">
    <property type="entry name" value="Flavodoxin_2"/>
    <property type="match status" value="1"/>
</dbReference>
<keyword evidence="4" id="KW-1185">Reference proteome</keyword>
<dbReference type="STRING" id="39029.BSR42_12460"/>
<dbReference type="GO" id="GO:0009055">
    <property type="term" value="F:electron transfer activity"/>
    <property type="evidence" value="ECO:0007669"/>
    <property type="project" value="TreeGrafter"/>
</dbReference>
<dbReference type="InterPro" id="IPR003680">
    <property type="entry name" value="Flavodoxin_fold"/>
</dbReference>
<dbReference type="InterPro" id="IPR029039">
    <property type="entry name" value="Flavoprotein-like_sf"/>
</dbReference>
<comment type="caution">
    <text evidence="3">The sequence shown here is derived from an EMBL/GenBank/DDBJ whole genome shotgun (WGS) entry which is preliminary data.</text>
</comment>
<accession>A0A0J6WPW9</accession>
<feature type="domain" description="Flavodoxin-like fold" evidence="2">
    <location>
        <begin position="1"/>
        <end position="171"/>
    </location>
</feature>
<gene>
    <name evidence="3" type="ORF">AB840_13440</name>
</gene>
<dbReference type="AlphaFoldDB" id="A0A0J6WPW9"/>
<evidence type="ECO:0000259" key="2">
    <source>
        <dbReference type="Pfam" id="PF02525"/>
    </source>
</evidence>
<dbReference type="OrthoDB" id="9805976at2"/>
<dbReference type="RefSeq" id="WP_048515360.1">
    <property type="nucleotide sequence ID" value="NZ_FUXD01000052.1"/>
</dbReference>
<organism evidence="3 4">
    <name type="scientific">Megasphaera cerevisiae DSM 20462</name>
    <dbReference type="NCBI Taxonomy" id="1122219"/>
    <lineage>
        <taxon>Bacteria</taxon>
        <taxon>Bacillati</taxon>
        <taxon>Bacillota</taxon>
        <taxon>Negativicutes</taxon>
        <taxon>Veillonellales</taxon>
        <taxon>Veillonellaceae</taxon>
        <taxon>Megasphaera</taxon>
    </lineage>
</organism>
<evidence type="ECO:0000256" key="1">
    <source>
        <dbReference type="ARBA" id="ARBA00023002"/>
    </source>
</evidence>
<dbReference type="PATRIC" id="fig|1122219.3.peg.2899"/>
<dbReference type="FunCoup" id="A0A0J6WPW9">
    <property type="interactions" value="25"/>
</dbReference>
<proteinExistence type="predicted"/>
<dbReference type="InterPro" id="IPR046980">
    <property type="entry name" value="KefG/KefF"/>
</dbReference>
<dbReference type="PANTHER" id="PTHR47307">
    <property type="entry name" value="GLUTATHIONE-REGULATED POTASSIUM-EFFLUX SYSTEM ANCILLARY PROTEIN KEFG"/>
    <property type="match status" value="1"/>
</dbReference>
<name>A0A0J6WPW9_9FIRM</name>
<sequence length="176" mass="20222">MKTLIITAHPDLEKSRVNKRWNQELAAYPDRIQIHELYKEYPAWSIDVAKEQKLLETHDHIIFQFPLYWYSYPPLLKKWLDDVFTHGWAYGSQGHSLEGKRFGLALSIGDKKKNYTHAGAIGFTVDELLAPFKASATHVGAVMLPYFAFFGSSFQATDADVEQSAKDYAAYVLFHY</sequence>
<dbReference type="PANTHER" id="PTHR47307:SF1">
    <property type="entry name" value="GLUTATHIONE-REGULATED POTASSIUM-EFFLUX SYSTEM ANCILLARY PROTEIN KEFG"/>
    <property type="match status" value="1"/>
</dbReference>
<dbReference type="InParanoid" id="A0A0J6WPW9"/>